<name>A0A2S3ZBS1_9MICO</name>
<dbReference type="EMBL" id="PPXD01000024">
    <property type="protein sequence ID" value="POH63035.1"/>
    <property type="molecule type" value="Genomic_DNA"/>
</dbReference>
<accession>A0A2S3ZBS1</accession>
<reference evidence="1 2" key="1">
    <citation type="submission" date="2018-01" db="EMBL/GenBank/DDBJ databases">
        <title>Cryobacterium sp. nov., from glaciers in China.</title>
        <authorList>
            <person name="Liu Q."/>
            <person name="Xin Y.-H."/>
        </authorList>
    </citation>
    <scope>NUCLEOTIDE SEQUENCE [LARGE SCALE GENOMIC DNA]</scope>
    <source>
        <strain evidence="1 2">TMN-42</strain>
    </source>
</reference>
<keyword evidence="2" id="KW-1185">Reference proteome</keyword>
<sequence>MIEKAVEDLLAVPRKGHCVVWIEYEFALVDDAPLEMGDVTLYDSYMFIPQARKDDGIEFPHREELRQVLKTGVEWWPGDGATIQSDIYSDPNSYAVARVDLGVRAVRGASEAADIRMDLILALATANTGSTRWVSTGATVELVDGRVEGRSGISARRKPTVSRYGMGLTAKQLPRTPRDLSVAIGTRPIPYEITEAVRLISESGFESGYENTFGTTRSRHARTAVGLRNHAVEHIAAWGELGVSELDCGLSRNWAYLDWRAELGNTVVYLFRRNWETAQVKTLLPKVYPHGFGTTKFERVHANAPEILAMCDVPMQKQRLKSLMSGLDSEAHFHRAERHFQQGIDLELKRLRRVRNALVHGNPVRTSTIDSVVSIAERRSSDALDLAIDAFSKDIPLSQRLREIESEAVDRDARLERGQTLLEIWAETDVARGPEQPDYSLY</sequence>
<dbReference type="AlphaFoldDB" id="A0A2S3ZBS1"/>
<evidence type="ECO:0008006" key="3">
    <source>
        <dbReference type="Google" id="ProtNLM"/>
    </source>
</evidence>
<dbReference type="Proteomes" id="UP000237340">
    <property type="component" value="Unassembled WGS sequence"/>
</dbReference>
<organism evidence="1 2">
    <name type="scientific">Cryobacterium zongtaii</name>
    <dbReference type="NCBI Taxonomy" id="1259217"/>
    <lineage>
        <taxon>Bacteria</taxon>
        <taxon>Bacillati</taxon>
        <taxon>Actinomycetota</taxon>
        <taxon>Actinomycetes</taxon>
        <taxon>Micrococcales</taxon>
        <taxon>Microbacteriaceae</taxon>
        <taxon>Cryobacterium</taxon>
    </lineage>
</organism>
<protein>
    <recommendedName>
        <fullName evidence="3">ApeA N-terminal domain-containing protein</fullName>
    </recommendedName>
</protein>
<gene>
    <name evidence="1" type="ORF">C3B61_15300</name>
</gene>
<comment type="caution">
    <text evidence="1">The sequence shown here is derived from an EMBL/GenBank/DDBJ whole genome shotgun (WGS) entry which is preliminary data.</text>
</comment>
<proteinExistence type="predicted"/>
<evidence type="ECO:0000313" key="1">
    <source>
        <dbReference type="EMBL" id="POH63035.1"/>
    </source>
</evidence>
<evidence type="ECO:0000313" key="2">
    <source>
        <dbReference type="Proteomes" id="UP000237340"/>
    </source>
</evidence>